<reference evidence="1 2" key="1">
    <citation type="submission" date="2024-05" db="EMBL/GenBank/DDBJ databases">
        <authorList>
            <person name="Liu Q."/>
            <person name="Xin Y.-H."/>
        </authorList>
    </citation>
    <scope>NUCLEOTIDE SEQUENCE [LARGE SCALE GENOMIC DNA]</scope>
    <source>
        <strain evidence="1 2">CGMCC 1.10181</strain>
    </source>
</reference>
<gene>
    <name evidence="1" type="ORF">ABC974_18685</name>
</gene>
<evidence type="ECO:0000313" key="1">
    <source>
        <dbReference type="EMBL" id="MEN2791664.1"/>
    </source>
</evidence>
<protein>
    <submittedName>
        <fullName evidence="1">Phage tail protein</fullName>
    </submittedName>
</protein>
<dbReference type="NCBIfam" id="TIGR02241">
    <property type="entry name" value="conserved hypothetical phage tail region protein"/>
    <property type="match status" value="1"/>
</dbReference>
<dbReference type="Pfam" id="PF06841">
    <property type="entry name" value="Phage_T4_gp19"/>
    <property type="match status" value="1"/>
</dbReference>
<dbReference type="RefSeq" id="WP_343892086.1">
    <property type="nucleotide sequence ID" value="NZ_BAAAEH010000050.1"/>
</dbReference>
<proteinExistence type="predicted"/>
<organism evidence="1 2">
    <name type="scientific">Sphingomonas oligophenolica</name>
    <dbReference type="NCBI Taxonomy" id="301154"/>
    <lineage>
        <taxon>Bacteria</taxon>
        <taxon>Pseudomonadati</taxon>
        <taxon>Pseudomonadota</taxon>
        <taxon>Alphaproteobacteria</taxon>
        <taxon>Sphingomonadales</taxon>
        <taxon>Sphingomonadaceae</taxon>
        <taxon>Sphingomonas</taxon>
    </lineage>
</organism>
<dbReference type="EMBL" id="JBDIME010000019">
    <property type="protein sequence ID" value="MEN2791664.1"/>
    <property type="molecule type" value="Genomic_DNA"/>
</dbReference>
<name>A0ABU9Y790_9SPHN</name>
<sequence length="156" mass="16916">MADDPRPFTAFNFSVEIYPDGKSAPLCKAAFAECDGLEMTHDFKTIRSGGANDHAYRVPGVINYANLTLKRGLTGNFDLWTWFAASIADPFLRANAEVVMLAEDGSTERARFQLSRCLPAKLKAPALNAKDGTIGIEEFQLAYEKLQLAPAAGGGK</sequence>
<dbReference type="InterPro" id="IPR010667">
    <property type="entry name" value="Phage_T4_Gp19"/>
</dbReference>
<dbReference type="PANTHER" id="PTHR38009">
    <property type="entry name" value="CONSERVED HYPOTHETICAL PHAGE TAIL PROTEIN"/>
    <property type="match status" value="1"/>
</dbReference>
<dbReference type="Proteomes" id="UP001419910">
    <property type="component" value="Unassembled WGS sequence"/>
</dbReference>
<keyword evidence="2" id="KW-1185">Reference proteome</keyword>
<dbReference type="PANTHER" id="PTHR38009:SF1">
    <property type="entry name" value="CONSERVED HYPOTHETICAL PHAGE TAIL PROTEIN"/>
    <property type="match status" value="1"/>
</dbReference>
<comment type="caution">
    <text evidence="1">The sequence shown here is derived from an EMBL/GenBank/DDBJ whole genome shotgun (WGS) entry which is preliminary data.</text>
</comment>
<dbReference type="InterPro" id="IPR011747">
    <property type="entry name" value="CHP02241"/>
</dbReference>
<accession>A0ABU9Y790</accession>
<evidence type="ECO:0000313" key="2">
    <source>
        <dbReference type="Proteomes" id="UP001419910"/>
    </source>
</evidence>